<organism evidence="1 2">
    <name type="scientific">Portunus trituberculatus</name>
    <name type="common">Swimming crab</name>
    <name type="synonym">Neptunus trituberculatus</name>
    <dbReference type="NCBI Taxonomy" id="210409"/>
    <lineage>
        <taxon>Eukaryota</taxon>
        <taxon>Metazoa</taxon>
        <taxon>Ecdysozoa</taxon>
        <taxon>Arthropoda</taxon>
        <taxon>Crustacea</taxon>
        <taxon>Multicrustacea</taxon>
        <taxon>Malacostraca</taxon>
        <taxon>Eumalacostraca</taxon>
        <taxon>Eucarida</taxon>
        <taxon>Decapoda</taxon>
        <taxon>Pleocyemata</taxon>
        <taxon>Brachyura</taxon>
        <taxon>Eubrachyura</taxon>
        <taxon>Portunoidea</taxon>
        <taxon>Portunidae</taxon>
        <taxon>Portuninae</taxon>
        <taxon>Portunus</taxon>
    </lineage>
</organism>
<evidence type="ECO:0000313" key="1">
    <source>
        <dbReference type="EMBL" id="MPC94443.1"/>
    </source>
</evidence>
<accession>A0A5B7JJ96</accession>
<keyword evidence="2" id="KW-1185">Reference proteome</keyword>
<sequence>MAGKTHYLSKELKYVKKVRLFCGIPAFYL</sequence>
<protein>
    <submittedName>
        <fullName evidence="1">Uncharacterized protein</fullName>
    </submittedName>
</protein>
<gene>
    <name evidence="1" type="ORF">E2C01_089614</name>
</gene>
<evidence type="ECO:0000313" key="2">
    <source>
        <dbReference type="Proteomes" id="UP000324222"/>
    </source>
</evidence>
<dbReference type="EMBL" id="VSRR010098567">
    <property type="protein sequence ID" value="MPC94443.1"/>
    <property type="molecule type" value="Genomic_DNA"/>
</dbReference>
<proteinExistence type="predicted"/>
<dbReference type="AlphaFoldDB" id="A0A5B7JJ96"/>
<comment type="caution">
    <text evidence="1">The sequence shown here is derived from an EMBL/GenBank/DDBJ whole genome shotgun (WGS) entry which is preliminary data.</text>
</comment>
<reference evidence="1 2" key="1">
    <citation type="submission" date="2019-05" db="EMBL/GenBank/DDBJ databases">
        <title>Another draft genome of Portunus trituberculatus and its Hox gene families provides insights of decapod evolution.</title>
        <authorList>
            <person name="Jeong J.-H."/>
            <person name="Song I."/>
            <person name="Kim S."/>
            <person name="Choi T."/>
            <person name="Kim D."/>
            <person name="Ryu S."/>
            <person name="Kim W."/>
        </authorList>
    </citation>
    <scope>NUCLEOTIDE SEQUENCE [LARGE SCALE GENOMIC DNA]</scope>
    <source>
        <tissue evidence="1">Muscle</tissue>
    </source>
</reference>
<dbReference type="Proteomes" id="UP000324222">
    <property type="component" value="Unassembled WGS sequence"/>
</dbReference>
<name>A0A5B7JJ96_PORTR</name>